<dbReference type="PANTHER" id="PTHR34201">
    <property type="entry name" value="GLYCINE-RICH PROTEIN"/>
    <property type="match status" value="1"/>
</dbReference>
<dbReference type="EMBL" id="JABWDY010004361">
    <property type="protein sequence ID" value="KAF5205231.1"/>
    <property type="molecule type" value="Genomic_DNA"/>
</dbReference>
<keyword evidence="2" id="KW-1185">Reference proteome</keyword>
<dbReference type="OrthoDB" id="1933362at2759"/>
<proteinExistence type="predicted"/>
<evidence type="ECO:0000313" key="1">
    <source>
        <dbReference type="EMBL" id="KAF5205231.1"/>
    </source>
</evidence>
<gene>
    <name evidence="1" type="ORF">FRX31_005182</name>
</gene>
<comment type="caution">
    <text evidence="1">The sequence shown here is derived from an EMBL/GenBank/DDBJ whole genome shotgun (WGS) entry which is preliminary data.</text>
</comment>
<protein>
    <submittedName>
        <fullName evidence="1">Glycine-rich protein</fullName>
    </submittedName>
</protein>
<organism evidence="1 2">
    <name type="scientific">Thalictrum thalictroides</name>
    <name type="common">Rue-anemone</name>
    <name type="synonym">Anemone thalictroides</name>
    <dbReference type="NCBI Taxonomy" id="46969"/>
    <lineage>
        <taxon>Eukaryota</taxon>
        <taxon>Viridiplantae</taxon>
        <taxon>Streptophyta</taxon>
        <taxon>Embryophyta</taxon>
        <taxon>Tracheophyta</taxon>
        <taxon>Spermatophyta</taxon>
        <taxon>Magnoliopsida</taxon>
        <taxon>Ranunculales</taxon>
        <taxon>Ranunculaceae</taxon>
        <taxon>Thalictroideae</taxon>
        <taxon>Thalictrum</taxon>
    </lineage>
</organism>
<name>A0A7J6X656_THATH</name>
<accession>A0A7J6X656</accession>
<dbReference type="AlphaFoldDB" id="A0A7J6X656"/>
<reference evidence="1 2" key="1">
    <citation type="submission" date="2020-06" db="EMBL/GenBank/DDBJ databases">
        <title>Transcriptomic and genomic resources for Thalictrum thalictroides and T. hernandezii: Facilitating candidate gene discovery in an emerging model plant lineage.</title>
        <authorList>
            <person name="Arias T."/>
            <person name="Riano-Pachon D.M."/>
            <person name="Di Stilio V.S."/>
        </authorList>
    </citation>
    <scope>NUCLEOTIDE SEQUENCE [LARGE SCALE GENOMIC DNA]</scope>
    <source>
        <strain evidence="2">cv. WT478/WT964</strain>
        <tissue evidence="1">Leaves</tissue>
    </source>
</reference>
<sequence>MNPNNNNGNEGKGLLWKLPVLKTNQLGKVGPGFGFGAGCGVGFGFGLMGGAGLGPGIPGLQFGFGIGAGCGVGLGFGYGVGRGVAHDENRRHTNVGKLFRGNGYLPSQDDLGDLIDELVINTKKVIRATSTEIDKWKR</sequence>
<dbReference type="PANTHER" id="PTHR34201:SF1">
    <property type="entry name" value="GLYCINE-RICH PROTEIN"/>
    <property type="match status" value="1"/>
</dbReference>
<dbReference type="Proteomes" id="UP000554482">
    <property type="component" value="Unassembled WGS sequence"/>
</dbReference>
<evidence type="ECO:0000313" key="2">
    <source>
        <dbReference type="Proteomes" id="UP000554482"/>
    </source>
</evidence>
<dbReference type="InterPro" id="IPR053288">
    <property type="entry name" value="TGD_Bridge_Protein"/>
</dbReference>